<dbReference type="SUPFAM" id="SSF75632">
    <property type="entry name" value="Cullin homology domain"/>
    <property type="match status" value="1"/>
</dbReference>
<dbReference type="InterPro" id="IPR036317">
    <property type="entry name" value="Cullin_homology_sf"/>
</dbReference>
<dbReference type="InterPro" id="IPR036322">
    <property type="entry name" value="WD40_repeat_dom_sf"/>
</dbReference>
<dbReference type="SUPFAM" id="SSF74788">
    <property type="entry name" value="Cullin repeat-like"/>
    <property type="match status" value="1"/>
</dbReference>
<dbReference type="InterPro" id="IPR049916">
    <property type="entry name" value="WDR72-like"/>
</dbReference>
<dbReference type="InterPro" id="IPR015943">
    <property type="entry name" value="WD40/YVTN_repeat-like_dom_sf"/>
</dbReference>
<dbReference type="PANTHER" id="PTHR44099">
    <property type="entry name" value="RABCONNECTIN-3B, ISOFORM A"/>
    <property type="match status" value="1"/>
</dbReference>
<dbReference type="InterPro" id="IPR036388">
    <property type="entry name" value="WH-like_DNA-bd_sf"/>
</dbReference>
<dbReference type="SUPFAM" id="SSF46785">
    <property type="entry name" value="Winged helix' DNA-binding domain"/>
    <property type="match status" value="1"/>
</dbReference>
<feature type="domain" description="Cullin family profile" evidence="8">
    <location>
        <begin position="1826"/>
        <end position="2054"/>
    </location>
</feature>
<feature type="compositionally biased region" description="Pro residues" evidence="7">
    <location>
        <begin position="999"/>
        <end position="1022"/>
    </location>
</feature>
<dbReference type="InterPro" id="IPR059120">
    <property type="entry name" value="Cullin-like_AB"/>
</dbReference>
<proteinExistence type="inferred from homology"/>
<comment type="caution">
    <text evidence="9">The sequence shown here is derived from an EMBL/GenBank/DDBJ whole genome shotgun (WGS) entry which is preliminary data.</text>
</comment>
<feature type="repeat" description="WD" evidence="4">
    <location>
        <begin position="1281"/>
        <end position="1314"/>
    </location>
</feature>
<feature type="repeat" description="WD" evidence="4">
    <location>
        <begin position="84"/>
        <end position="128"/>
    </location>
</feature>
<dbReference type="InterPro" id="IPR016159">
    <property type="entry name" value="Cullin_repeat-like_dom_sf"/>
</dbReference>
<dbReference type="InterPro" id="IPR036390">
    <property type="entry name" value="WH_DNA-bd_sf"/>
</dbReference>
<dbReference type="Pfam" id="PF00400">
    <property type="entry name" value="WD40"/>
    <property type="match status" value="2"/>
</dbReference>
<accession>A0ABR1D6B1</accession>
<dbReference type="InterPro" id="IPR001373">
    <property type="entry name" value="Cullin_N"/>
</dbReference>
<dbReference type="Gene3D" id="1.10.10.10">
    <property type="entry name" value="Winged helix-like DNA-binding domain superfamily/Winged helix DNA-binding domain"/>
    <property type="match status" value="1"/>
</dbReference>
<evidence type="ECO:0000313" key="10">
    <source>
        <dbReference type="Proteomes" id="UP001303046"/>
    </source>
</evidence>
<feature type="repeat" description="WD" evidence="4">
    <location>
        <begin position="578"/>
        <end position="619"/>
    </location>
</feature>
<keyword evidence="10" id="KW-1185">Reference proteome</keyword>
<dbReference type="Gene3D" id="3.30.230.130">
    <property type="entry name" value="Cullin, Chain C, Domain 2"/>
    <property type="match status" value="1"/>
</dbReference>
<dbReference type="SMART" id="SM00320">
    <property type="entry name" value="WD40"/>
    <property type="match status" value="9"/>
</dbReference>
<dbReference type="Gene3D" id="2.130.10.10">
    <property type="entry name" value="YVTN repeat-like/Quinoprotein amine dehydrogenase"/>
    <property type="match status" value="3"/>
</dbReference>
<dbReference type="InterPro" id="IPR016157">
    <property type="entry name" value="Cullin_CS"/>
</dbReference>
<sequence>MHVYKLIREGAELMPCRMTSGEPPPPANAGLVVPLVIWGPKPPENKMTAVRYLSDMTTLVTGAENGHLIIWKCEGDTLSPYQLMIGHDSPITAISPTTNLVNSTRFISASCDGHLCLWDVQDGRCIDSVSTLFIHRHMQPYTYKSSRHTRSTRLFCIGDYSDIVVMDPQDLTVVFQLSSRVEPDWVCSYDIVQRGTRSEQCIGVSMAGMIKIWSLVELEKKDLATPLYEDESKRLDLRDVKSVSFNPLNDRILLVVCSNNWQLVDLDDLAVFITHECPARAVNGKVLNVDKVAVAFMDQTIRVYQLPVEKLEGAQARQYLGADPRNFLGIGNPFEFAVLEPSHSNPRSWLNDVTFSFSRQPGDSTLFRVARASNSGQLVVWDIPYFDKDFLKDYSSVSEFPLKYQGTFEESLESVWKSLNENEDSSLPMLDPGEVTCSLYVSSQGKLILGRADGLIVMTYACETLARQLLDVSLEKPTIRRLIGHKASVSNLFYPFEHHPRFDPQVLLSGADDFAVIAWNINTAVRLYRFSVHGGPILRFLVPPANTSKQISKCMCSVAADHSVSLLNIRDMKCVLLASRHPHPVSLVKWRPLDDFMLVKLDDGSVYVWQMETASMDRVVTGVVAEEVLAACDEQIGREEGTDEAAASHAVVLMRTLRYRGMDMMKGRGGITDPSNQQNENSPPSLPNEMGAIQLGPPMSIQSLPGCNQGAHLIQFEIGSLIGGIVNLDSNEEAAAIERRTPSIITRAESGEEEPNTELSRRLLWQFESNLYLDIARLLLSLLHAWNLDKDLDAVCAKKLALNKPKQQLYFGNVSRHGQLSVVLPQRTQRSFDTFSTDMRWQASHSLTTTHLLAVISTANTLMGMRNAAAQIENTRRSSLAAAHPPVRKLTKEGLICERQQLKQGWSLLAALHCVLLPDHVRPRSSYAAPRIELLARRWQDSCVEIREAAQALLIRELSRLGSSGRRRLIESWTPFLPPLLDPALSIFGARLQSSIPALPPSAPPIPPRQKSSPPPLAPVPEPSTGEDGESGVQQVRRNQATAIILLGVVGAEFGDELNRADLTRATALSLLELLVAAPSPLLPVHSPLRRAAIDLLGRGFVHWEPHLEISKVVLGLLDLAANTEKQPPPSIIGAPLSPIADACRTARHALTLIATARPTALLSALSMEVARYNSAAQHQTIQHTVVSPLLKSRSEVLRIIEELSEKRYAEVVEMMLPVGDVLVHCLDTSLLKQKTLSDIFPPITKFYMVAYCASTRRIAFGGKNGTCIVHELRAAKAHSLQAHHGPVTAVAFSEDGKYLATYGGQDAKINFWQTSQTFLGMGQSQMKLAKTQPAPAAELVVASPNGSVPGFRPKLVWINPKALTLIGSLTHTSIIDESHSHDISIFFLPTVMAVPGSRRQNMTIEGVWEDLYNGLQAVYLREVMKSQRYMELYTSVYDFCTAVSVNPSTPAGGVVGRPSRSNVRPSHKNFIGEDGAVTSTDFVGVEMYAKLTAFIESYVRDRLEGARDLLGEDLLRYYTTQWSEFRFSSKVVDGIFSYLNRHWIKRELDEGNGNIYMIYTLALVIWKRILFMESKERVTDAVLDLIRRERNGETISRKLIRDVTDCYVELGIEEDETPDQVRSAQPNPNAKLKVYMDYFEAKFLRETENYYANEAQAFLANNPLTEYMKKVERRLEDERARCDMYLHMATQEPLSKTCEKVLIEAQLELFQSEFGALLEANKDDDLARMYKLCERVEDGLNNLRSALESHITKEGLAAIAKVADTAFTDAKLYVTTILGVHNRYSSLVGSAFQNESGFIQALDKAATTFINKNAVTRRSQQQMSKSPELLAKYCDQLLRKSSKMPEENELEDMLTQVMVVFKYIEDKDVFSKFYTKMFSKRLISETSASEEAEVSLINKLKQMCGFEYTNRLSKMINDTQISKDSCAEFRDYLSNRNVDLGIDFNMLILSSGSWPALPTLKMHLPQKLNLAIEHFTSFYNSKHSGRKLTWVLSQSRGEMYAYGFGKKYVFTTTTAQMAVLLLFNDSVEYTVCSLVTSLGMDKKSVSQVLASLVKNEVLKSSENWDILSEARDDILLTLNHGYFNKKIKVDLSKMVLRSDPKQETEHVQKNVDEDRKSVINACIVRIMKTRKRISHSQLMTEVLQQLSARFKPSVEMVKRCIGQLIEKEYMRRDDTAREMYEYMA</sequence>
<dbReference type="SUPFAM" id="SSF50978">
    <property type="entry name" value="WD40 repeat-like"/>
    <property type="match status" value="3"/>
</dbReference>
<dbReference type="InterPro" id="IPR019559">
    <property type="entry name" value="Cullin_neddylation_domain"/>
</dbReference>
<dbReference type="Gene3D" id="1.20.1310.10">
    <property type="entry name" value="Cullin Repeats"/>
    <property type="match status" value="4"/>
</dbReference>
<dbReference type="PROSITE" id="PS50082">
    <property type="entry name" value="WD_REPEATS_2"/>
    <property type="match status" value="3"/>
</dbReference>
<evidence type="ECO:0000256" key="7">
    <source>
        <dbReference type="SAM" id="MobiDB-lite"/>
    </source>
</evidence>
<protein>
    <recommendedName>
        <fullName evidence="8">Cullin family profile domain-containing protein</fullName>
    </recommendedName>
</protein>
<evidence type="ECO:0000313" key="9">
    <source>
        <dbReference type="EMBL" id="KAK6746054.1"/>
    </source>
</evidence>
<dbReference type="InterPro" id="IPR016158">
    <property type="entry name" value="Cullin_homology"/>
</dbReference>
<keyword evidence="2" id="KW-0833">Ubl conjugation pathway</keyword>
<feature type="region of interest" description="Disordered" evidence="7">
    <location>
        <begin position="666"/>
        <end position="690"/>
    </location>
</feature>
<dbReference type="Proteomes" id="UP001303046">
    <property type="component" value="Unassembled WGS sequence"/>
</dbReference>
<dbReference type="EMBL" id="JAVFWL010000003">
    <property type="protein sequence ID" value="KAK6746054.1"/>
    <property type="molecule type" value="Genomic_DNA"/>
</dbReference>
<dbReference type="PANTHER" id="PTHR44099:SF4">
    <property type="entry name" value="RABCONNECTIN-3B, ISOFORM A"/>
    <property type="match status" value="1"/>
</dbReference>
<evidence type="ECO:0000256" key="5">
    <source>
        <dbReference type="PROSITE-ProRule" id="PRU00330"/>
    </source>
</evidence>
<evidence type="ECO:0000256" key="6">
    <source>
        <dbReference type="RuleBase" id="RU003829"/>
    </source>
</evidence>
<evidence type="ECO:0000259" key="8">
    <source>
        <dbReference type="PROSITE" id="PS50069"/>
    </source>
</evidence>
<keyword evidence="3" id="KW-0832">Ubl conjugation</keyword>
<dbReference type="SMART" id="SM00182">
    <property type="entry name" value="CULLIN"/>
    <property type="match status" value="1"/>
</dbReference>
<keyword evidence="4" id="KW-0853">WD repeat</keyword>
<feature type="region of interest" description="Disordered" evidence="7">
    <location>
        <begin position="999"/>
        <end position="1034"/>
    </location>
</feature>
<evidence type="ECO:0000256" key="4">
    <source>
        <dbReference type="PROSITE-ProRule" id="PRU00221"/>
    </source>
</evidence>
<evidence type="ECO:0000256" key="3">
    <source>
        <dbReference type="ARBA" id="ARBA00022843"/>
    </source>
</evidence>
<evidence type="ECO:0000256" key="2">
    <source>
        <dbReference type="ARBA" id="ARBA00022786"/>
    </source>
</evidence>
<dbReference type="Pfam" id="PF00888">
    <property type="entry name" value="Cullin"/>
    <property type="match status" value="1"/>
</dbReference>
<dbReference type="PROSITE" id="PS01256">
    <property type="entry name" value="CULLIN_1"/>
    <property type="match status" value="1"/>
</dbReference>
<feature type="compositionally biased region" description="Polar residues" evidence="7">
    <location>
        <begin position="673"/>
        <end position="683"/>
    </location>
</feature>
<dbReference type="PROSITE" id="PS50069">
    <property type="entry name" value="CULLIN_2"/>
    <property type="match status" value="1"/>
</dbReference>
<comment type="similarity">
    <text evidence="1 5 6">Belongs to the cullin family.</text>
</comment>
<reference evidence="9 10" key="1">
    <citation type="submission" date="2023-08" db="EMBL/GenBank/DDBJ databases">
        <title>A Necator americanus chromosomal reference genome.</title>
        <authorList>
            <person name="Ilik V."/>
            <person name="Petrzelkova K.J."/>
            <person name="Pardy F."/>
            <person name="Fuh T."/>
            <person name="Niatou-Singa F.S."/>
            <person name="Gouil Q."/>
            <person name="Baker L."/>
            <person name="Ritchie M.E."/>
            <person name="Jex A.R."/>
            <person name="Gazzola D."/>
            <person name="Li H."/>
            <person name="Toshio Fujiwara R."/>
            <person name="Zhan B."/>
            <person name="Aroian R.V."/>
            <person name="Pafco B."/>
            <person name="Schwarz E.M."/>
        </authorList>
    </citation>
    <scope>NUCLEOTIDE SEQUENCE [LARGE SCALE GENOMIC DNA]</scope>
    <source>
        <strain evidence="9 10">Aroian</strain>
        <tissue evidence="9">Whole animal</tissue>
    </source>
</reference>
<dbReference type="Pfam" id="PF26557">
    <property type="entry name" value="Cullin_AB"/>
    <property type="match status" value="1"/>
</dbReference>
<gene>
    <name evidence="9" type="primary">Necator_chrIII.g13039</name>
    <name evidence="9" type="ORF">RB195_012272</name>
</gene>
<dbReference type="InterPro" id="IPR001680">
    <property type="entry name" value="WD40_rpt"/>
</dbReference>
<dbReference type="Pfam" id="PF10557">
    <property type="entry name" value="Cullin_Nedd8"/>
    <property type="match status" value="1"/>
</dbReference>
<evidence type="ECO:0000256" key="1">
    <source>
        <dbReference type="ARBA" id="ARBA00006019"/>
    </source>
</evidence>
<name>A0ABR1D6B1_NECAM</name>
<organism evidence="9 10">
    <name type="scientific">Necator americanus</name>
    <name type="common">Human hookworm</name>
    <dbReference type="NCBI Taxonomy" id="51031"/>
    <lineage>
        <taxon>Eukaryota</taxon>
        <taxon>Metazoa</taxon>
        <taxon>Ecdysozoa</taxon>
        <taxon>Nematoda</taxon>
        <taxon>Chromadorea</taxon>
        <taxon>Rhabditida</taxon>
        <taxon>Rhabditina</taxon>
        <taxon>Rhabditomorpha</taxon>
        <taxon>Strongyloidea</taxon>
        <taxon>Ancylostomatidae</taxon>
        <taxon>Bunostominae</taxon>
        <taxon>Necator</taxon>
    </lineage>
</organism>
<dbReference type="SMART" id="SM00884">
    <property type="entry name" value="Cullin_Nedd8"/>
    <property type="match status" value="1"/>
</dbReference>